<comment type="caution">
    <text evidence="1">The sequence shown here is derived from an EMBL/GenBank/DDBJ whole genome shotgun (WGS) entry which is preliminary data.</text>
</comment>
<proteinExistence type="predicted"/>
<dbReference type="Proteomes" id="UP000828251">
    <property type="component" value="Unassembled WGS sequence"/>
</dbReference>
<dbReference type="EMBL" id="JAIQCV010000012">
    <property type="protein sequence ID" value="KAH1038250.1"/>
    <property type="molecule type" value="Genomic_DNA"/>
</dbReference>
<accession>A0A9D3UCT9</accession>
<evidence type="ECO:0000313" key="2">
    <source>
        <dbReference type="Proteomes" id="UP000828251"/>
    </source>
</evidence>
<sequence>MTGDISLDSLEERVYNLQLQMEALQASKATPPKLWEEQKRSIDAKLAENKRYIMKMFKLLTQRKKVQGLSETVEVISTTSTPKIEINEVNVQAGNDVAAKFEIVITKQTLIHHEYCNMVSKLSNDLPRSLVSWFYDSNTGRI</sequence>
<name>A0A9D3UCT9_9ROSI</name>
<reference evidence="1 2" key="1">
    <citation type="journal article" date="2021" name="Plant Biotechnol. J.">
        <title>Multi-omics assisted identification of the key and species-specific regulatory components of drought-tolerant mechanisms in Gossypium stocksii.</title>
        <authorList>
            <person name="Yu D."/>
            <person name="Ke L."/>
            <person name="Zhang D."/>
            <person name="Wu Y."/>
            <person name="Sun Y."/>
            <person name="Mei J."/>
            <person name="Sun J."/>
            <person name="Sun Y."/>
        </authorList>
    </citation>
    <scope>NUCLEOTIDE SEQUENCE [LARGE SCALE GENOMIC DNA]</scope>
    <source>
        <strain evidence="2">cv. E1</strain>
        <tissue evidence="1">Leaf</tissue>
    </source>
</reference>
<organism evidence="1 2">
    <name type="scientific">Gossypium stocksii</name>
    <dbReference type="NCBI Taxonomy" id="47602"/>
    <lineage>
        <taxon>Eukaryota</taxon>
        <taxon>Viridiplantae</taxon>
        <taxon>Streptophyta</taxon>
        <taxon>Embryophyta</taxon>
        <taxon>Tracheophyta</taxon>
        <taxon>Spermatophyta</taxon>
        <taxon>Magnoliopsida</taxon>
        <taxon>eudicotyledons</taxon>
        <taxon>Gunneridae</taxon>
        <taxon>Pentapetalae</taxon>
        <taxon>rosids</taxon>
        <taxon>malvids</taxon>
        <taxon>Malvales</taxon>
        <taxon>Malvaceae</taxon>
        <taxon>Malvoideae</taxon>
        <taxon>Gossypium</taxon>
    </lineage>
</organism>
<dbReference type="AlphaFoldDB" id="A0A9D3UCT9"/>
<protein>
    <submittedName>
        <fullName evidence="1">Uncharacterized protein</fullName>
    </submittedName>
</protein>
<evidence type="ECO:0000313" key="1">
    <source>
        <dbReference type="EMBL" id="KAH1038250.1"/>
    </source>
</evidence>
<gene>
    <name evidence="1" type="ORF">J1N35_039993</name>
</gene>
<keyword evidence="2" id="KW-1185">Reference proteome</keyword>